<feature type="active site" description="Proton acceptor" evidence="12">
    <location>
        <position position="91"/>
    </location>
</feature>
<dbReference type="AlphaFoldDB" id="A0A4P9C6K2"/>
<comment type="catalytic activity">
    <reaction evidence="12">
        <text>adenosine(2503) in 23S rRNA + 2 reduced [2Fe-2S]-[ferredoxin] + 2 S-adenosyl-L-methionine = 2-methyladenosine(2503) in 23S rRNA + 5'-deoxyadenosine + L-methionine + 2 oxidized [2Fe-2S]-[ferredoxin] + S-adenosyl-L-homocysteine</text>
        <dbReference type="Rhea" id="RHEA:42916"/>
        <dbReference type="Rhea" id="RHEA-COMP:10000"/>
        <dbReference type="Rhea" id="RHEA-COMP:10001"/>
        <dbReference type="Rhea" id="RHEA-COMP:10152"/>
        <dbReference type="Rhea" id="RHEA-COMP:10282"/>
        <dbReference type="ChEBI" id="CHEBI:17319"/>
        <dbReference type="ChEBI" id="CHEBI:33737"/>
        <dbReference type="ChEBI" id="CHEBI:33738"/>
        <dbReference type="ChEBI" id="CHEBI:57844"/>
        <dbReference type="ChEBI" id="CHEBI:57856"/>
        <dbReference type="ChEBI" id="CHEBI:59789"/>
        <dbReference type="ChEBI" id="CHEBI:74411"/>
        <dbReference type="ChEBI" id="CHEBI:74497"/>
        <dbReference type="EC" id="2.1.1.192"/>
    </reaction>
</comment>
<comment type="catalytic activity">
    <reaction evidence="12">
        <text>adenosine(37) in tRNA + 2 reduced [2Fe-2S]-[ferredoxin] + 2 S-adenosyl-L-methionine = 2-methyladenosine(37) in tRNA + 5'-deoxyadenosine + L-methionine + 2 oxidized [2Fe-2S]-[ferredoxin] + S-adenosyl-L-homocysteine</text>
        <dbReference type="Rhea" id="RHEA:43332"/>
        <dbReference type="Rhea" id="RHEA-COMP:10000"/>
        <dbReference type="Rhea" id="RHEA-COMP:10001"/>
        <dbReference type="Rhea" id="RHEA-COMP:10162"/>
        <dbReference type="Rhea" id="RHEA-COMP:10485"/>
        <dbReference type="ChEBI" id="CHEBI:17319"/>
        <dbReference type="ChEBI" id="CHEBI:33737"/>
        <dbReference type="ChEBI" id="CHEBI:33738"/>
        <dbReference type="ChEBI" id="CHEBI:57844"/>
        <dbReference type="ChEBI" id="CHEBI:57856"/>
        <dbReference type="ChEBI" id="CHEBI:59789"/>
        <dbReference type="ChEBI" id="CHEBI:74411"/>
        <dbReference type="ChEBI" id="CHEBI:74497"/>
        <dbReference type="EC" id="2.1.1.192"/>
    </reaction>
</comment>
<evidence type="ECO:0000256" key="3">
    <source>
        <dbReference type="ARBA" id="ARBA00022490"/>
    </source>
</evidence>
<keyword evidence="3 12" id="KW-0963">Cytoplasm</keyword>
<dbReference type="InterPro" id="IPR013785">
    <property type="entry name" value="Aldolase_TIM"/>
</dbReference>
<dbReference type="InterPro" id="IPR048641">
    <property type="entry name" value="RlmN_N"/>
</dbReference>
<dbReference type="SFLD" id="SFLDS00029">
    <property type="entry name" value="Radical_SAM"/>
    <property type="match status" value="1"/>
</dbReference>
<accession>A0A4P9C6K2</accession>
<keyword evidence="12" id="KW-1015">Disulfide bond</keyword>
<dbReference type="GO" id="GO:0019843">
    <property type="term" value="F:rRNA binding"/>
    <property type="evidence" value="ECO:0007669"/>
    <property type="project" value="UniProtKB-UniRule"/>
</dbReference>
<dbReference type="GO" id="GO:0005737">
    <property type="term" value="C:cytoplasm"/>
    <property type="evidence" value="ECO:0007669"/>
    <property type="project" value="UniProtKB-SubCell"/>
</dbReference>
<dbReference type="InterPro" id="IPR007197">
    <property type="entry name" value="rSAM"/>
</dbReference>
<comment type="function">
    <text evidence="12">Specifically methylates position 2 of adenine 2503 in 23S rRNA and position 2 of adenine 37 in tRNAs.</text>
</comment>
<dbReference type="InterPro" id="IPR004383">
    <property type="entry name" value="rRNA_lsu_MTrfase_RlmN/Cfr"/>
</dbReference>
<evidence type="ECO:0000313" key="14">
    <source>
        <dbReference type="EMBL" id="QCT71023.1"/>
    </source>
</evidence>
<feature type="binding site" evidence="12">
    <location>
        <begin position="211"/>
        <end position="213"/>
    </location>
    <ligand>
        <name>S-adenosyl-L-methionine</name>
        <dbReference type="ChEBI" id="CHEBI:59789"/>
    </ligand>
</feature>
<dbReference type="EMBL" id="CP029487">
    <property type="protein sequence ID" value="QCT71023.1"/>
    <property type="molecule type" value="Genomic_DNA"/>
</dbReference>
<evidence type="ECO:0000256" key="11">
    <source>
        <dbReference type="ARBA" id="ARBA00023014"/>
    </source>
</evidence>
<keyword evidence="6 12" id="KW-0808">Transferase</keyword>
<dbReference type="PANTHER" id="PTHR30544">
    <property type="entry name" value="23S RRNA METHYLTRANSFERASE"/>
    <property type="match status" value="1"/>
</dbReference>
<evidence type="ECO:0000256" key="9">
    <source>
        <dbReference type="ARBA" id="ARBA00022723"/>
    </source>
</evidence>
<comment type="caution">
    <text evidence="12">Lacks conserved residue(s) required for the propagation of feature annotation.</text>
</comment>
<dbReference type="GO" id="GO:0051539">
    <property type="term" value="F:4 iron, 4 sulfur cluster binding"/>
    <property type="evidence" value="ECO:0007669"/>
    <property type="project" value="UniProtKB-UniRule"/>
</dbReference>
<feature type="binding site" evidence="12">
    <location>
        <position position="287"/>
    </location>
    <ligand>
        <name>S-adenosyl-L-methionine</name>
        <dbReference type="ChEBI" id="CHEBI:59789"/>
    </ligand>
</feature>
<dbReference type="Pfam" id="PF04055">
    <property type="entry name" value="Radical_SAM"/>
    <property type="match status" value="1"/>
</dbReference>
<evidence type="ECO:0000259" key="13">
    <source>
        <dbReference type="PROSITE" id="PS51918"/>
    </source>
</evidence>
<feature type="binding site" evidence="12">
    <location>
        <position position="188"/>
    </location>
    <ligand>
        <name>S-adenosyl-L-methionine</name>
        <dbReference type="ChEBI" id="CHEBI:59789"/>
    </ligand>
</feature>
<feature type="binding site" evidence="12">
    <location>
        <begin position="158"/>
        <end position="159"/>
    </location>
    <ligand>
        <name>S-adenosyl-L-methionine</name>
        <dbReference type="ChEBI" id="CHEBI:59789"/>
    </ligand>
</feature>
<dbReference type="GO" id="GO:0070475">
    <property type="term" value="P:rRNA base methylation"/>
    <property type="evidence" value="ECO:0007669"/>
    <property type="project" value="UniProtKB-UniRule"/>
</dbReference>
<reference evidence="14 15" key="1">
    <citation type="submission" date="2018-05" db="EMBL/GenBank/DDBJ databases">
        <title>Genome comparison of Eubacterium sp.</title>
        <authorList>
            <person name="Feng Y."/>
            <person name="Sanchez-Andrea I."/>
            <person name="Stams A.J.M."/>
            <person name="De Vos W.M."/>
        </authorList>
    </citation>
    <scope>NUCLEOTIDE SEQUENCE [LARGE SCALE GENOMIC DNA]</scope>
    <source>
        <strain evidence="14 15">YI</strain>
    </source>
</reference>
<dbReference type="NCBIfam" id="TIGR00048">
    <property type="entry name" value="rRNA_mod_RlmN"/>
    <property type="match status" value="1"/>
</dbReference>
<dbReference type="CDD" id="cd01335">
    <property type="entry name" value="Radical_SAM"/>
    <property type="match status" value="1"/>
</dbReference>
<keyword evidence="15" id="KW-1185">Reference proteome</keyword>
<evidence type="ECO:0000256" key="12">
    <source>
        <dbReference type="HAMAP-Rule" id="MF_01849"/>
    </source>
</evidence>
<feature type="binding site" evidence="12">
    <location>
        <position position="115"/>
    </location>
    <ligand>
        <name>[4Fe-4S] cluster</name>
        <dbReference type="ChEBI" id="CHEBI:49883"/>
        <note>4Fe-4S-S-AdoMet</note>
    </ligand>
</feature>
<dbReference type="Gene3D" id="1.10.150.530">
    <property type="match status" value="1"/>
</dbReference>
<keyword evidence="10 12" id="KW-0408">Iron</keyword>
<dbReference type="RefSeq" id="WP_096919973.1">
    <property type="nucleotide sequence ID" value="NZ_CP029487.1"/>
</dbReference>
<evidence type="ECO:0000256" key="1">
    <source>
        <dbReference type="ARBA" id="ARBA00004496"/>
    </source>
</evidence>
<dbReference type="SUPFAM" id="SSF102114">
    <property type="entry name" value="Radical SAM enzymes"/>
    <property type="match status" value="1"/>
</dbReference>
<protein>
    <recommendedName>
        <fullName evidence="12">Probable dual-specificity RNA methyltransferase RlmN</fullName>
        <ecNumber evidence="12">2.1.1.192</ecNumber>
    </recommendedName>
    <alternativeName>
        <fullName evidence="12">23S rRNA (adenine(2503)-C(2))-methyltransferase</fullName>
    </alternativeName>
    <alternativeName>
        <fullName evidence="12">23S rRNA m2A2503 methyltransferase</fullName>
    </alternativeName>
    <alternativeName>
        <fullName evidence="12">Ribosomal RNA large subunit methyltransferase N</fullName>
    </alternativeName>
    <alternativeName>
        <fullName evidence="12">tRNA (adenine(37)-C(2))-methyltransferase</fullName>
    </alternativeName>
    <alternativeName>
        <fullName evidence="12">tRNA m2A37 methyltransferase</fullName>
    </alternativeName>
</protein>
<feature type="binding site" evidence="12">
    <location>
        <position position="118"/>
    </location>
    <ligand>
        <name>[4Fe-4S] cluster</name>
        <dbReference type="ChEBI" id="CHEBI:49883"/>
        <note>4Fe-4S-S-AdoMet</note>
    </ligand>
</feature>
<sequence>MENIFGKTLNECKKLMEEAGEPSFRGKQLYQWLYEKKAAHLDDCTNLSKGLREKLKTRYAIEHGSIEKIQKDPVDETRKYLIRLPDGNSIETVLMSYHHGYSLCVSSQVGCRMGCAFCASTRGGKIRDLEAGEILDQIYLTEQEAGIRVSNVVIMGIGEPLDNYENILKFINIANEGWGIGQRKITLSTCGLVPQIEALAELDLQINLAISLHSPFQERRETLMPVAKKYRIEELLKVCNNYFTKTKRRITFEYALIEGFNDRPEDVAELAEILGKMPCHINLIGLNPVTESVYRGSRNVNFFSNELKKRGITCTIRRKIGDNIDAACGQLRQKADGMKR</sequence>
<keyword evidence="4 12" id="KW-0698">rRNA processing</keyword>
<evidence type="ECO:0000256" key="2">
    <source>
        <dbReference type="ARBA" id="ARBA00022485"/>
    </source>
</evidence>
<dbReference type="Proteomes" id="UP000218387">
    <property type="component" value="Chromosome"/>
</dbReference>
<organism evidence="14 15">
    <name type="scientific">Eubacterium maltosivorans</name>
    <dbReference type="NCBI Taxonomy" id="2041044"/>
    <lineage>
        <taxon>Bacteria</taxon>
        <taxon>Bacillati</taxon>
        <taxon>Bacillota</taxon>
        <taxon>Clostridia</taxon>
        <taxon>Eubacteriales</taxon>
        <taxon>Eubacteriaceae</taxon>
        <taxon>Eubacterium</taxon>
    </lineage>
</organism>
<keyword evidence="8 12" id="KW-0819">tRNA processing</keyword>
<dbReference type="KEGG" id="emt:CPZ25_006685"/>
<dbReference type="FunFam" id="3.20.20.70:FF:000014">
    <property type="entry name" value="Probable dual-specificity RNA methyltransferase RlmN"/>
    <property type="match status" value="1"/>
</dbReference>
<dbReference type="GO" id="GO:0030488">
    <property type="term" value="P:tRNA methylation"/>
    <property type="evidence" value="ECO:0007669"/>
    <property type="project" value="UniProtKB-UniRule"/>
</dbReference>
<feature type="binding site" evidence="12">
    <location>
        <position position="111"/>
    </location>
    <ligand>
        <name>[4Fe-4S] cluster</name>
        <dbReference type="ChEBI" id="CHEBI:49883"/>
        <note>4Fe-4S-S-AdoMet</note>
    </ligand>
</feature>
<evidence type="ECO:0000256" key="7">
    <source>
        <dbReference type="ARBA" id="ARBA00022691"/>
    </source>
</evidence>
<keyword evidence="7 12" id="KW-0949">S-adenosyl-L-methionine</keyword>
<keyword evidence="5 12" id="KW-0489">Methyltransferase</keyword>
<dbReference type="GO" id="GO:0002935">
    <property type="term" value="F:tRNA (adenine(37)-C2)-methyltransferase activity"/>
    <property type="evidence" value="ECO:0007669"/>
    <property type="project" value="UniProtKB-UniRule"/>
</dbReference>
<dbReference type="EC" id="2.1.1.192" evidence="12"/>
<dbReference type="InterPro" id="IPR040072">
    <property type="entry name" value="Methyltransferase_A"/>
</dbReference>
<dbReference type="PROSITE" id="PS51918">
    <property type="entry name" value="RADICAL_SAM"/>
    <property type="match status" value="1"/>
</dbReference>
<dbReference type="Gene3D" id="3.20.20.70">
    <property type="entry name" value="Aldolase class I"/>
    <property type="match status" value="1"/>
</dbReference>
<keyword evidence="9 12" id="KW-0479">Metal-binding</keyword>
<comment type="similarity">
    <text evidence="12">Belongs to the radical SAM superfamily. RlmN family.</text>
</comment>
<evidence type="ECO:0000313" key="15">
    <source>
        <dbReference type="Proteomes" id="UP000218387"/>
    </source>
</evidence>
<evidence type="ECO:0000256" key="6">
    <source>
        <dbReference type="ARBA" id="ARBA00022679"/>
    </source>
</evidence>
<name>A0A4P9C6K2_EUBML</name>
<dbReference type="PANTHER" id="PTHR30544:SF5">
    <property type="entry name" value="RADICAL SAM CORE DOMAIN-CONTAINING PROTEIN"/>
    <property type="match status" value="1"/>
</dbReference>
<dbReference type="GO" id="GO:0046872">
    <property type="term" value="F:metal ion binding"/>
    <property type="evidence" value="ECO:0007669"/>
    <property type="project" value="UniProtKB-KW"/>
</dbReference>
<keyword evidence="2 12" id="KW-0004">4Fe-4S</keyword>
<dbReference type="SFLD" id="SFLDG01062">
    <property type="entry name" value="methyltransferase_(Class_A)"/>
    <property type="match status" value="1"/>
</dbReference>
<evidence type="ECO:0000256" key="4">
    <source>
        <dbReference type="ARBA" id="ARBA00022552"/>
    </source>
</evidence>
<evidence type="ECO:0000256" key="8">
    <source>
        <dbReference type="ARBA" id="ARBA00022694"/>
    </source>
</evidence>
<feature type="domain" description="Radical SAM core" evidence="13">
    <location>
        <begin position="97"/>
        <end position="323"/>
    </location>
</feature>
<comment type="subcellular location">
    <subcellularLocation>
        <location evidence="1 12">Cytoplasm</location>
    </subcellularLocation>
</comment>
<dbReference type="InterPro" id="IPR027492">
    <property type="entry name" value="RNA_MTrfase_RlmN"/>
</dbReference>
<comment type="cofactor">
    <cofactor evidence="12">
        <name>[4Fe-4S] cluster</name>
        <dbReference type="ChEBI" id="CHEBI:49883"/>
    </cofactor>
    <text evidence="12">Binds 1 [4Fe-4S] cluster. The cluster is coordinated with 3 cysteines and an exchangeable S-adenosyl-L-methionine.</text>
</comment>
<keyword evidence="11 12" id="KW-0411">Iron-sulfur</keyword>
<dbReference type="Pfam" id="PF21016">
    <property type="entry name" value="RlmN_N"/>
    <property type="match status" value="1"/>
</dbReference>
<comment type="miscellaneous">
    <text evidence="12">Reaction proceeds by a ping-pong mechanism involving intermediate methylation of a conserved cysteine residue.</text>
</comment>
<dbReference type="PIRSF" id="PIRSF006004">
    <property type="entry name" value="CHP00048"/>
    <property type="match status" value="1"/>
</dbReference>
<dbReference type="SFLD" id="SFLDF00275">
    <property type="entry name" value="adenosine_C2_methyltransferase"/>
    <property type="match status" value="1"/>
</dbReference>
<gene>
    <name evidence="12 14" type="primary">rlmN</name>
    <name evidence="14" type="ORF">CPZ25_006685</name>
</gene>
<dbReference type="InterPro" id="IPR058240">
    <property type="entry name" value="rSAM_sf"/>
</dbReference>
<dbReference type="HAMAP" id="MF_01849">
    <property type="entry name" value="RNA_methyltr_RlmN"/>
    <property type="match status" value="1"/>
</dbReference>
<dbReference type="GO" id="GO:0000049">
    <property type="term" value="F:tRNA binding"/>
    <property type="evidence" value="ECO:0007669"/>
    <property type="project" value="UniProtKB-UniRule"/>
</dbReference>
<evidence type="ECO:0000256" key="5">
    <source>
        <dbReference type="ARBA" id="ARBA00022603"/>
    </source>
</evidence>
<evidence type="ECO:0000256" key="10">
    <source>
        <dbReference type="ARBA" id="ARBA00023004"/>
    </source>
</evidence>
<feature type="active site" description="S-methylcysteine intermediate" evidence="12">
    <location>
        <position position="328"/>
    </location>
</feature>
<proteinExistence type="inferred from homology"/>
<dbReference type="GO" id="GO:0070040">
    <property type="term" value="F:rRNA (adenine(2503)-C2-)-methyltransferase activity"/>
    <property type="evidence" value="ECO:0007669"/>
    <property type="project" value="UniProtKB-UniRule"/>
</dbReference>